<dbReference type="InterPro" id="IPR046341">
    <property type="entry name" value="SET_dom_sf"/>
</dbReference>
<feature type="non-terminal residue" evidence="2">
    <location>
        <position position="367"/>
    </location>
</feature>
<dbReference type="CDD" id="cd19177">
    <property type="entry name" value="SET_SETD4"/>
    <property type="match status" value="1"/>
</dbReference>
<dbReference type="PROSITE" id="PS50280">
    <property type="entry name" value="SET"/>
    <property type="match status" value="1"/>
</dbReference>
<organism evidence="2 3">
    <name type="scientific">Dispira parvispora</name>
    <dbReference type="NCBI Taxonomy" id="1520584"/>
    <lineage>
        <taxon>Eukaryota</taxon>
        <taxon>Fungi</taxon>
        <taxon>Fungi incertae sedis</taxon>
        <taxon>Zoopagomycota</taxon>
        <taxon>Kickxellomycotina</taxon>
        <taxon>Dimargaritomycetes</taxon>
        <taxon>Dimargaritales</taxon>
        <taxon>Dimargaritaceae</taxon>
        <taxon>Dispira</taxon>
    </lineage>
</organism>
<sequence length="367" mass="41675">MEGRRLTDPTWERLRQWLNRKRFPTPQLALAEFPTTGRGLMVTRLVAAGDTLVEVPAALLLTRSAAGRLWEKRYNIQWAEIQRQFQPSEQTVLALALVLERRMGSQSPLYPYLQVLPTDFPTVPLAHVDVVDSARDHQHWTNGNPILLTGDLMRLLEDQVKTFQQSLTTAHDLLAALTGNTLTPKEWHWGWLAVNTRCISLRAGEGYHPPSSNLGDSLALAPLLDLLNHDCQADVTPYFDHSRQRFVIRTNQPILPGHEAFINYGPHDNVKLVCEYGFWVPGNPHDLVPLDDMLMPYFAITHVAVEVAAEGEPRAARTVRNRLQAQRLYNHWVTRCAQLLQDTGMWGDYHLTAEEVSYRTTAAMLLL</sequence>
<name>A0A9W8AKT1_9FUNG</name>
<evidence type="ECO:0000313" key="2">
    <source>
        <dbReference type="EMBL" id="KAJ1952580.1"/>
    </source>
</evidence>
<dbReference type="Gene3D" id="3.90.1410.10">
    <property type="entry name" value="set domain protein methyltransferase, domain 1"/>
    <property type="match status" value="1"/>
</dbReference>
<dbReference type="SUPFAM" id="SSF82199">
    <property type="entry name" value="SET domain"/>
    <property type="match status" value="1"/>
</dbReference>
<dbReference type="Proteomes" id="UP001150925">
    <property type="component" value="Unassembled WGS sequence"/>
</dbReference>
<dbReference type="PANTHER" id="PTHR13271:SF151">
    <property type="entry name" value="SET DOMAIN-CONTAINING PROTEIN 4"/>
    <property type="match status" value="1"/>
</dbReference>
<keyword evidence="3" id="KW-1185">Reference proteome</keyword>
<dbReference type="Pfam" id="PF00856">
    <property type="entry name" value="SET"/>
    <property type="match status" value="1"/>
</dbReference>
<dbReference type="AlphaFoldDB" id="A0A9W8AKT1"/>
<feature type="domain" description="SET" evidence="1">
    <location>
        <begin position="26"/>
        <end position="265"/>
    </location>
</feature>
<dbReference type="InterPro" id="IPR044429">
    <property type="entry name" value="SETD4_SET"/>
</dbReference>
<dbReference type="OrthoDB" id="341421at2759"/>
<dbReference type="InterPro" id="IPR050600">
    <property type="entry name" value="SETD3_SETD6_MTase"/>
</dbReference>
<evidence type="ECO:0000259" key="1">
    <source>
        <dbReference type="PROSITE" id="PS50280"/>
    </source>
</evidence>
<proteinExistence type="predicted"/>
<accession>A0A9W8AKT1</accession>
<evidence type="ECO:0000313" key="3">
    <source>
        <dbReference type="Proteomes" id="UP001150925"/>
    </source>
</evidence>
<reference evidence="2" key="1">
    <citation type="submission" date="2022-07" db="EMBL/GenBank/DDBJ databases">
        <title>Phylogenomic reconstructions and comparative analyses of Kickxellomycotina fungi.</title>
        <authorList>
            <person name="Reynolds N.K."/>
            <person name="Stajich J.E."/>
            <person name="Barry K."/>
            <person name="Grigoriev I.V."/>
            <person name="Crous P."/>
            <person name="Smith M.E."/>
        </authorList>
    </citation>
    <scope>NUCLEOTIDE SEQUENCE</scope>
    <source>
        <strain evidence="2">RSA 1196</strain>
    </source>
</reference>
<dbReference type="EMBL" id="JANBPY010003149">
    <property type="protein sequence ID" value="KAJ1952580.1"/>
    <property type="molecule type" value="Genomic_DNA"/>
</dbReference>
<comment type="caution">
    <text evidence="2">The sequence shown here is derived from an EMBL/GenBank/DDBJ whole genome shotgun (WGS) entry which is preliminary data.</text>
</comment>
<dbReference type="PANTHER" id="PTHR13271">
    <property type="entry name" value="UNCHARACTERIZED PUTATIVE METHYLTRANSFERASE"/>
    <property type="match status" value="1"/>
</dbReference>
<dbReference type="InterPro" id="IPR001214">
    <property type="entry name" value="SET_dom"/>
</dbReference>
<dbReference type="GO" id="GO:0016279">
    <property type="term" value="F:protein-lysine N-methyltransferase activity"/>
    <property type="evidence" value="ECO:0007669"/>
    <property type="project" value="InterPro"/>
</dbReference>
<protein>
    <recommendedName>
        <fullName evidence="1">SET domain-containing protein</fullName>
    </recommendedName>
</protein>
<gene>
    <name evidence="2" type="ORF">IWQ62_006191</name>
</gene>